<dbReference type="InterPro" id="IPR017221">
    <property type="entry name" value="DUF34/NIF3_bac"/>
</dbReference>
<evidence type="ECO:0000256" key="2">
    <source>
        <dbReference type="ARBA" id="ARBA00011643"/>
    </source>
</evidence>
<name>A0AAE3SJ40_9BACT</name>
<dbReference type="PIRSF" id="PIRSF037489">
    <property type="entry name" value="UCP037489_NIF3_YqfO"/>
    <property type="match status" value="1"/>
</dbReference>
<dbReference type="InterPro" id="IPR015867">
    <property type="entry name" value="N-reg_PII/ATP_PRibTrfase_C"/>
</dbReference>
<dbReference type="GO" id="GO:0005737">
    <property type="term" value="C:cytoplasm"/>
    <property type="evidence" value="ECO:0007669"/>
    <property type="project" value="TreeGrafter"/>
</dbReference>
<dbReference type="FunFam" id="3.30.70.120:FF:000006">
    <property type="entry name" value="GTP cyclohydrolase 1 type 2 homolog"/>
    <property type="match status" value="1"/>
</dbReference>
<dbReference type="Gene3D" id="3.30.70.120">
    <property type="match status" value="1"/>
</dbReference>
<reference evidence="7" key="1">
    <citation type="submission" date="2022-10" db="EMBL/GenBank/DDBJ databases">
        <authorList>
            <person name="Yu W.X."/>
        </authorList>
    </citation>
    <scope>NUCLEOTIDE SEQUENCE</scope>
    <source>
        <strain evidence="7">D04</strain>
    </source>
</reference>
<dbReference type="PANTHER" id="PTHR13799">
    <property type="entry name" value="NGG1 INTERACTING FACTOR 3"/>
    <property type="match status" value="1"/>
</dbReference>
<dbReference type="NCBIfam" id="TIGR00486">
    <property type="entry name" value="YbgI_SA1388"/>
    <property type="match status" value="1"/>
</dbReference>
<dbReference type="SUPFAM" id="SSF102705">
    <property type="entry name" value="NIF3 (NGG1p interacting factor 3)-like"/>
    <property type="match status" value="1"/>
</dbReference>
<evidence type="ECO:0000256" key="3">
    <source>
        <dbReference type="ARBA" id="ARBA00022112"/>
    </source>
</evidence>
<evidence type="ECO:0000256" key="4">
    <source>
        <dbReference type="ARBA" id="ARBA00022723"/>
    </source>
</evidence>
<dbReference type="Pfam" id="PF01784">
    <property type="entry name" value="DUF34_NIF3"/>
    <property type="match status" value="1"/>
</dbReference>
<organism evidence="7 8">
    <name type="scientific">Plebeiibacterium marinum</name>
    <dbReference type="NCBI Taxonomy" id="2992111"/>
    <lineage>
        <taxon>Bacteria</taxon>
        <taxon>Pseudomonadati</taxon>
        <taxon>Bacteroidota</taxon>
        <taxon>Bacteroidia</taxon>
        <taxon>Marinilabiliales</taxon>
        <taxon>Marinilabiliaceae</taxon>
        <taxon>Plebeiibacterium</taxon>
    </lineage>
</organism>
<accession>A0AAE3SJ40</accession>
<dbReference type="InterPro" id="IPR002678">
    <property type="entry name" value="DUF34/NIF3"/>
</dbReference>
<evidence type="ECO:0000256" key="6">
    <source>
        <dbReference type="PIRSR" id="PIRSR602678-1"/>
    </source>
</evidence>
<dbReference type="InterPro" id="IPR036069">
    <property type="entry name" value="DUF34/NIF3_sf"/>
</dbReference>
<dbReference type="AlphaFoldDB" id="A0AAE3SJ40"/>
<sequence>MQIKNITQILEEFAPPAYQESYDNSGLIIGTQSDEVTGVLITLDVTEEVVDEAIALGYNLIVSHHPIVMGGIKRLNGKNYVERCVIKAIRNNIAIYACHTNADSVLAGVNGEICKRIGLTNCRILAPKTDTLFKIVTFVPEANADEVRNAIFNAGAGHIGNYDSCSFSINGNGTFRGGENTNPFVGLKGELHTEKEIRIETIFPSHLKGKVISALIKVHPYEEVAYDIYPLANNFESAGSGMYGDLEEPEDELSFLNRIKEVFGCGTIKYTALNNRPIKKVAVCGGAGSFLLGKAKAAGADVFISGDFKYHQYFDAENEILIADIGHFESEQFTKEVFFELLTKKIPNFAIRLSKVNTNPIKYL</sequence>
<dbReference type="Proteomes" id="UP001207408">
    <property type="component" value="Unassembled WGS sequence"/>
</dbReference>
<dbReference type="GO" id="GO:0046872">
    <property type="term" value="F:metal ion binding"/>
    <property type="evidence" value="ECO:0007669"/>
    <property type="project" value="UniProtKB-UniRule"/>
</dbReference>
<feature type="binding site" evidence="6">
    <location>
        <position position="64"/>
    </location>
    <ligand>
        <name>a divalent metal cation</name>
        <dbReference type="ChEBI" id="CHEBI:60240"/>
        <label>2</label>
    </ligand>
</feature>
<evidence type="ECO:0000313" key="7">
    <source>
        <dbReference type="EMBL" id="MCW3805029.1"/>
    </source>
</evidence>
<feature type="binding site" evidence="6">
    <location>
        <position position="331"/>
    </location>
    <ligand>
        <name>a divalent metal cation</name>
        <dbReference type="ChEBI" id="CHEBI:60240"/>
        <label>1</label>
    </ligand>
</feature>
<keyword evidence="4 5" id="KW-0479">Metal-binding</keyword>
<feature type="binding site" evidence="6">
    <location>
        <position position="103"/>
    </location>
    <ligand>
        <name>a divalent metal cation</name>
        <dbReference type="ChEBI" id="CHEBI:60240"/>
        <label>1</label>
    </ligand>
</feature>
<comment type="subunit">
    <text evidence="2">Homohexamer.</text>
</comment>
<evidence type="ECO:0000256" key="5">
    <source>
        <dbReference type="PIRNR" id="PIRNR037489"/>
    </source>
</evidence>
<evidence type="ECO:0000256" key="1">
    <source>
        <dbReference type="ARBA" id="ARBA00006964"/>
    </source>
</evidence>
<feature type="binding site" evidence="6">
    <location>
        <position position="65"/>
    </location>
    <ligand>
        <name>a divalent metal cation</name>
        <dbReference type="ChEBI" id="CHEBI:60240"/>
        <label>1</label>
    </ligand>
</feature>
<dbReference type="FunFam" id="3.40.1390.30:FF:000001">
    <property type="entry name" value="GTP cyclohydrolase 1 type 2"/>
    <property type="match status" value="1"/>
</dbReference>
<dbReference type="Gene3D" id="3.40.1390.30">
    <property type="entry name" value="NIF3 (NGG1p interacting factor 3)-like"/>
    <property type="match status" value="1"/>
</dbReference>
<proteinExistence type="inferred from homology"/>
<evidence type="ECO:0000313" key="8">
    <source>
        <dbReference type="Proteomes" id="UP001207408"/>
    </source>
</evidence>
<keyword evidence="8" id="KW-1185">Reference proteome</keyword>
<gene>
    <name evidence="7" type="ORF">OM074_05290</name>
</gene>
<feature type="binding site" evidence="6">
    <location>
        <position position="327"/>
    </location>
    <ligand>
        <name>a divalent metal cation</name>
        <dbReference type="ChEBI" id="CHEBI:60240"/>
        <label>1</label>
    </ligand>
</feature>
<comment type="caution">
    <text evidence="7">The sequence shown here is derived from an EMBL/GenBank/DDBJ whole genome shotgun (WGS) entry which is preliminary data.</text>
</comment>
<dbReference type="EMBL" id="JAPDPI010000007">
    <property type="protein sequence ID" value="MCW3805029.1"/>
    <property type="molecule type" value="Genomic_DNA"/>
</dbReference>
<protein>
    <recommendedName>
        <fullName evidence="3 5">GTP cyclohydrolase 1 type 2 homolog</fullName>
    </recommendedName>
</protein>
<comment type="similarity">
    <text evidence="1 5">Belongs to the GTP cyclohydrolase I type 2/NIF3 family.</text>
</comment>
<dbReference type="PANTHER" id="PTHR13799:SF14">
    <property type="entry name" value="GTP CYCLOHYDROLASE 1 TYPE 2 HOMOLOG"/>
    <property type="match status" value="1"/>
</dbReference>
<dbReference type="RefSeq" id="WP_301198251.1">
    <property type="nucleotide sequence ID" value="NZ_JAPDPI010000007.1"/>
</dbReference>